<keyword evidence="1 2" id="KW-0129">CBS domain</keyword>
<evidence type="ECO:0000313" key="4">
    <source>
        <dbReference type="EMBL" id="GLC31531.1"/>
    </source>
</evidence>
<evidence type="ECO:0000256" key="2">
    <source>
        <dbReference type="PROSITE-ProRule" id="PRU00703"/>
    </source>
</evidence>
<dbReference type="RefSeq" id="WP_264850853.1">
    <property type="nucleotide sequence ID" value="NZ_BRXR01000001.1"/>
</dbReference>
<evidence type="ECO:0000313" key="5">
    <source>
        <dbReference type="Proteomes" id="UP001208567"/>
    </source>
</evidence>
<organism evidence="4 5">
    <name type="scientific">Clostridium omnivorum</name>
    <dbReference type="NCBI Taxonomy" id="1604902"/>
    <lineage>
        <taxon>Bacteria</taxon>
        <taxon>Bacillati</taxon>
        <taxon>Bacillota</taxon>
        <taxon>Clostridia</taxon>
        <taxon>Eubacteriales</taxon>
        <taxon>Clostridiaceae</taxon>
        <taxon>Clostridium</taxon>
    </lineage>
</organism>
<dbReference type="PANTHER" id="PTHR43080">
    <property type="entry name" value="CBS DOMAIN-CONTAINING PROTEIN CBSX3, MITOCHONDRIAL"/>
    <property type="match status" value="1"/>
</dbReference>
<dbReference type="InterPro" id="IPR000644">
    <property type="entry name" value="CBS_dom"/>
</dbReference>
<comment type="caution">
    <text evidence="4">The sequence shown here is derived from an EMBL/GenBank/DDBJ whole genome shotgun (WGS) entry which is preliminary data.</text>
</comment>
<feature type="domain" description="CBS" evidence="3">
    <location>
        <begin position="7"/>
        <end position="65"/>
    </location>
</feature>
<dbReference type="Gene3D" id="3.10.580.10">
    <property type="entry name" value="CBS-domain"/>
    <property type="match status" value="1"/>
</dbReference>
<proteinExistence type="predicted"/>
<keyword evidence="5" id="KW-1185">Reference proteome</keyword>
<dbReference type="SUPFAM" id="SSF54631">
    <property type="entry name" value="CBS-domain pair"/>
    <property type="match status" value="1"/>
</dbReference>
<dbReference type="InterPro" id="IPR051257">
    <property type="entry name" value="Diverse_CBS-Domain"/>
</dbReference>
<dbReference type="Pfam" id="PF00571">
    <property type="entry name" value="CBS"/>
    <property type="match status" value="2"/>
</dbReference>
<sequence length="139" mass="16010">MNIAFFITPKEDVVYLTPNSTMRQALESMEHHRYTSIPLVDDDGSYIGTLTEGDLLWKLKNTPELNFQNTNRILLNQIERHVHNKPVYINANIEDLILTSINQNFVPVVDDRNAFIGIVKRSDIISYCYNLLSLSVEKV</sequence>
<dbReference type="SMART" id="SM00116">
    <property type="entry name" value="CBS"/>
    <property type="match status" value="1"/>
</dbReference>
<name>A0ABQ5N8Q6_9CLOT</name>
<dbReference type="EMBL" id="BRXR01000001">
    <property type="protein sequence ID" value="GLC31531.1"/>
    <property type="molecule type" value="Genomic_DNA"/>
</dbReference>
<dbReference type="CDD" id="cd09834">
    <property type="entry name" value="CBS_pair_bac"/>
    <property type="match status" value="1"/>
</dbReference>
<reference evidence="4 5" key="1">
    <citation type="journal article" date="2024" name="Int. J. Syst. Evol. Microbiol.">
        <title>Clostridium omnivorum sp. nov., isolated from anoxic soil under the treatment of reductive soil disinfestation.</title>
        <authorList>
            <person name="Ueki A."/>
            <person name="Tonouchi A."/>
            <person name="Kaku N."/>
            <person name="Honma S."/>
            <person name="Ueki K."/>
        </authorList>
    </citation>
    <scope>NUCLEOTIDE SEQUENCE [LARGE SCALE GENOMIC DNA]</scope>
    <source>
        <strain evidence="4 5">E14</strain>
    </source>
</reference>
<evidence type="ECO:0000259" key="3">
    <source>
        <dbReference type="PROSITE" id="PS51371"/>
    </source>
</evidence>
<gene>
    <name evidence="4" type="ORF">bsdE14_29410</name>
</gene>
<dbReference type="InterPro" id="IPR046342">
    <property type="entry name" value="CBS_dom_sf"/>
</dbReference>
<dbReference type="PANTHER" id="PTHR43080:SF26">
    <property type="entry name" value="REGULATORY PROTEIN"/>
    <property type="match status" value="1"/>
</dbReference>
<evidence type="ECO:0000256" key="1">
    <source>
        <dbReference type="ARBA" id="ARBA00023122"/>
    </source>
</evidence>
<accession>A0ABQ5N8Q6</accession>
<protein>
    <submittedName>
        <fullName evidence="4">Inosine-5-monophosphate dehydrogenase</fullName>
    </submittedName>
</protein>
<dbReference type="Proteomes" id="UP001208567">
    <property type="component" value="Unassembled WGS sequence"/>
</dbReference>
<dbReference type="PROSITE" id="PS51371">
    <property type="entry name" value="CBS"/>
    <property type="match status" value="1"/>
</dbReference>